<sequence length="127" mass="13676">MKISKISLLLLFAFITLTSCFQDEDNTFSCVSPNISNNSEAEIYTSKSIEATLSNECDTAVTVTKISVGGQHAEDFKVQGLSVGTNITKNTDFTIVFTPTQLGTRNVIISIIHDVGEIVINLSAEGV</sequence>
<organism evidence="2 3">
    <name type="scientific">Tenacibaculum tangerinum</name>
    <dbReference type="NCBI Taxonomy" id="3038772"/>
    <lineage>
        <taxon>Bacteria</taxon>
        <taxon>Pseudomonadati</taxon>
        <taxon>Bacteroidota</taxon>
        <taxon>Flavobacteriia</taxon>
        <taxon>Flavobacteriales</taxon>
        <taxon>Flavobacteriaceae</taxon>
        <taxon>Tenacibaculum</taxon>
    </lineage>
</organism>
<feature type="signal peptide" evidence="1">
    <location>
        <begin position="1"/>
        <end position="21"/>
    </location>
</feature>
<dbReference type="EMBL" id="CP122539">
    <property type="protein sequence ID" value="WGH76493.1"/>
    <property type="molecule type" value="Genomic_DNA"/>
</dbReference>
<evidence type="ECO:0000256" key="1">
    <source>
        <dbReference type="SAM" id="SignalP"/>
    </source>
</evidence>
<name>A0ABY8L501_9FLAO</name>
<dbReference type="InterPro" id="IPR013783">
    <property type="entry name" value="Ig-like_fold"/>
</dbReference>
<evidence type="ECO:0008006" key="4">
    <source>
        <dbReference type="Google" id="ProtNLM"/>
    </source>
</evidence>
<keyword evidence="3" id="KW-1185">Reference proteome</keyword>
<gene>
    <name evidence="2" type="ORF">P8625_04860</name>
</gene>
<dbReference type="PROSITE" id="PS51257">
    <property type="entry name" value="PROKAR_LIPOPROTEIN"/>
    <property type="match status" value="1"/>
</dbReference>
<evidence type="ECO:0000313" key="3">
    <source>
        <dbReference type="Proteomes" id="UP001232001"/>
    </source>
</evidence>
<evidence type="ECO:0000313" key="2">
    <source>
        <dbReference type="EMBL" id="WGH76493.1"/>
    </source>
</evidence>
<dbReference type="RefSeq" id="WP_279652359.1">
    <property type="nucleotide sequence ID" value="NZ_CP122539.1"/>
</dbReference>
<dbReference type="Gene3D" id="2.60.40.10">
    <property type="entry name" value="Immunoglobulins"/>
    <property type="match status" value="1"/>
</dbReference>
<protein>
    <recommendedName>
        <fullName evidence="4">Abnormal spindle-like microcephaly-associated protein ASH domain-containing protein</fullName>
    </recommendedName>
</protein>
<reference evidence="2 3" key="1">
    <citation type="submission" date="2023-04" db="EMBL/GenBank/DDBJ databases">
        <title>Tenacibaculum tangerinum sp. nov., isolated from sea tidal flat of South Korea.</title>
        <authorList>
            <person name="Lee S.H."/>
            <person name="Kim J.-J."/>
        </authorList>
    </citation>
    <scope>NUCLEOTIDE SEQUENCE [LARGE SCALE GENOMIC DNA]</scope>
    <source>
        <strain evidence="2 3">GRR-S3-23</strain>
    </source>
</reference>
<keyword evidence="1" id="KW-0732">Signal</keyword>
<accession>A0ABY8L501</accession>
<proteinExistence type="predicted"/>
<dbReference type="Proteomes" id="UP001232001">
    <property type="component" value="Chromosome"/>
</dbReference>
<feature type="chain" id="PRO_5045505327" description="Abnormal spindle-like microcephaly-associated protein ASH domain-containing protein" evidence="1">
    <location>
        <begin position="22"/>
        <end position="127"/>
    </location>
</feature>